<gene>
    <name evidence="1" type="ORF">CQA57_01310</name>
</gene>
<organism evidence="1 2">
    <name type="scientific">Helicobacter anseris</name>
    <dbReference type="NCBI Taxonomy" id="375926"/>
    <lineage>
        <taxon>Bacteria</taxon>
        <taxon>Pseudomonadati</taxon>
        <taxon>Campylobacterota</taxon>
        <taxon>Epsilonproteobacteria</taxon>
        <taxon>Campylobacterales</taxon>
        <taxon>Helicobacteraceae</taxon>
        <taxon>Helicobacter</taxon>
    </lineage>
</organism>
<sequence>MLKDDTKIADAAIFDFGGFVDKIANYLKISDLIIVPTTRDKLALLKTYETLKIIESINKNIIIVVTKNKNHFQDETFKMLEKINKNQYKTFLLNESNIFQKSLEENVSVWQLSCNFAYKNKTITVQYKELLDFFN</sequence>
<proteinExistence type="predicted"/>
<dbReference type="AlphaFoldDB" id="A0A3D8JAC6"/>
<dbReference type="OrthoDB" id="7827693at2"/>
<name>A0A3D8JAC6_9HELI</name>
<evidence type="ECO:0000313" key="2">
    <source>
        <dbReference type="Proteomes" id="UP000256695"/>
    </source>
</evidence>
<dbReference type="SUPFAM" id="SSF52540">
    <property type="entry name" value="P-loop containing nucleoside triphosphate hydrolases"/>
    <property type="match status" value="1"/>
</dbReference>
<evidence type="ECO:0008006" key="3">
    <source>
        <dbReference type="Google" id="ProtNLM"/>
    </source>
</evidence>
<keyword evidence="2" id="KW-1185">Reference proteome</keyword>
<comment type="caution">
    <text evidence="1">The sequence shown here is derived from an EMBL/GenBank/DDBJ whole genome shotgun (WGS) entry which is preliminary data.</text>
</comment>
<reference evidence="1 2" key="1">
    <citation type="submission" date="2018-04" db="EMBL/GenBank/DDBJ databases">
        <title>Novel Campyloabacter and Helicobacter Species and Strains.</title>
        <authorList>
            <person name="Mannion A.J."/>
            <person name="Shen Z."/>
            <person name="Fox J.G."/>
        </authorList>
    </citation>
    <scope>NUCLEOTIDE SEQUENCE [LARGE SCALE GENOMIC DNA]</scope>
    <source>
        <strain evidence="1 2">MIT 04-9362</strain>
    </source>
</reference>
<dbReference type="EMBL" id="NXLX01000002">
    <property type="protein sequence ID" value="RDU74378.1"/>
    <property type="molecule type" value="Genomic_DNA"/>
</dbReference>
<dbReference type="Gene3D" id="3.40.50.300">
    <property type="entry name" value="P-loop containing nucleotide triphosphate hydrolases"/>
    <property type="match status" value="1"/>
</dbReference>
<dbReference type="InterPro" id="IPR027417">
    <property type="entry name" value="P-loop_NTPase"/>
</dbReference>
<accession>A0A3D8JAC6</accession>
<dbReference type="Proteomes" id="UP000256695">
    <property type="component" value="Unassembled WGS sequence"/>
</dbReference>
<protein>
    <recommendedName>
        <fullName evidence="3">ParA family protein</fullName>
    </recommendedName>
</protein>
<evidence type="ECO:0000313" key="1">
    <source>
        <dbReference type="EMBL" id="RDU74378.1"/>
    </source>
</evidence>